<evidence type="ECO:0000313" key="2">
    <source>
        <dbReference type="Proteomes" id="UP000410984"/>
    </source>
</evidence>
<reference evidence="1 2" key="1">
    <citation type="submission" date="2019-06" db="EMBL/GenBank/DDBJ databases">
        <authorList>
            <person name="Rodrigo-Torres L."/>
            <person name="Arahal R. D."/>
            <person name="Lucena T."/>
        </authorList>
    </citation>
    <scope>NUCLEOTIDE SEQUENCE [LARGE SCALE GENOMIC DNA]</scope>
    <source>
        <strain evidence="1 2">SB0023/3</strain>
    </source>
</reference>
<dbReference type="RefSeq" id="WP_142583634.1">
    <property type="nucleotide sequence ID" value="NZ_CABFPH010000038.1"/>
</dbReference>
<dbReference type="OrthoDB" id="256753at2"/>
<proteinExistence type="predicted"/>
<dbReference type="InterPro" id="IPR031321">
    <property type="entry name" value="UCP012641"/>
</dbReference>
<dbReference type="AlphaFoldDB" id="A0A509EGJ8"/>
<evidence type="ECO:0000313" key="1">
    <source>
        <dbReference type="EMBL" id="VUD72303.1"/>
    </source>
</evidence>
<keyword evidence="2" id="KW-1185">Reference proteome</keyword>
<organism evidence="1 2">
    <name type="scientific">Methylobacterium symbioticum</name>
    <dbReference type="NCBI Taxonomy" id="2584084"/>
    <lineage>
        <taxon>Bacteria</taxon>
        <taxon>Pseudomonadati</taxon>
        <taxon>Pseudomonadota</taxon>
        <taxon>Alphaproteobacteria</taxon>
        <taxon>Hyphomicrobiales</taxon>
        <taxon>Methylobacteriaceae</taxon>
        <taxon>Methylobacterium</taxon>
    </lineage>
</organism>
<dbReference type="Proteomes" id="UP000410984">
    <property type="component" value="Unassembled WGS sequence"/>
</dbReference>
<sequence length="59" mass="6487">MRPRAAQTVVPIMAAWFSFVFAVNGMNRAMGNRDLYPFVPAPAVIAKLAFIHDLVHGCV</sequence>
<dbReference type="EMBL" id="CABFPH010000038">
    <property type="protein sequence ID" value="VUD72303.1"/>
    <property type="molecule type" value="Genomic_DNA"/>
</dbReference>
<dbReference type="Pfam" id="PF15887">
    <property type="entry name" value="Peptidase_Mx"/>
    <property type="match status" value="1"/>
</dbReference>
<gene>
    <name evidence="1" type="ORF">MET9862_02898</name>
</gene>
<protein>
    <submittedName>
        <fullName evidence="1">Uncharacterized protein</fullName>
    </submittedName>
</protein>
<accession>A0A509EGJ8</accession>
<name>A0A509EGJ8_9HYPH</name>